<feature type="compositionally biased region" description="Basic and acidic residues" evidence="2">
    <location>
        <begin position="460"/>
        <end position="477"/>
    </location>
</feature>
<dbReference type="InterPro" id="IPR007483">
    <property type="entry name" value="Hamartin"/>
</dbReference>
<evidence type="ECO:0000313" key="3">
    <source>
        <dbReference type="EMBL" id="KAA8916842.1"/>
    </source>
</evidence>
<dbReference type="OrthoDB" id="6022054at2759"/>
<reference evidence="3" key="1">
    <citation type="journal article" date="2019" name="G3 (Bethesda)">
        <title>Genome Assemblies of Two Rare Opportunistic Yeast Pathogens: Diutina rugosa (syn. Candida rugosa) and Trichomonascus ciferrii (syn. Candida ciferrii).</title>
        <authorList>
            <person name="Mixao V."/>
            <person name="Saus E."/>
            <person name="Hansen A.P."/>
            <person name="Lass-Florl C."/>
            <person name="Gabaldon T."/>
        </authorList>
    </citation>
    <scope>NUCLEOTIDE SEQUENCE</scope>
    <source>
        <strain evidence="3">CBS 4856</strain>
    </source>
</reference>
<comment type="caution">
    <text evidence="3">The sequence shown here is derived from an EMBL/GenBank/DDBJ whole genome shotgun (WGS) entry which is preliminary data.</text>
</comment>
<dbReference type="GO" id="GO:0032007">
    <property type="term" value="P:negative regulation of TOR signaling"/>
    <property type="evidence" value="ECO:0007669"/>
    <property type="project" value="TreeGrafter"/>
</dbReference>
<feature type="region of interest" description="Disordered" evidence="2">
    <location>
        <begin position="455"/>
        <end position="477"/>
    </location>
</feature>
<dbReference type="GO" id="GO:0051726">
    <property type="term" value="P:regulation of cell cycle"/>
    <property type="evidence" value="ECO:0007669"/>
    <property type="project" value="TreeGrafter"/>
</dbReference>
<dbReference type="AlphaFoldDB" id="A0A642V9M9"/>
<feature type="compositionally biased region" description="Basic and acidic residues" evidence="2">
    <location>
        <begin position="279"/>
        <end position="294"/>
    </location>
</feature>
<feature type="compositionally biased region" description="Gly residues" evidence="2">
    <location>
        <begin position="627"/>
        <end position="641"/>
    </location>
</feature>
<feature type="compositionally biased region" description="Polar residues" evidence="2">
    <location>
        <begin position="644"/>
        <end position="659"/>
    </location>
</feature>
<feature type="compositionally biased region" description="Basic residues" evidence="2">
    <location>
        <begin position="1034"/>
        <end position="1043"/>
    </location>
</feature>
<feature type="region of interest" description="Disordered" evidence="2">
    <location>
        <begin position="1007"/>
        <end position="1072"/>
    </location>
</feature>
<feature type="compositionally biased region" description="Low complexity" evidence="2">
    <location>
        <begin position="1044"/>
        <end position="1065"/>
    </location>
</feature>
<dbReference type="PANTHER" id="PTHR15154:SF2">
    <property type="entry name" value="HAMARTIN"/>
    <property type="match status" value="1"/>
</dbReference>
<feature type="coiled-coil region" evidence="1">
    <location>
        <begin position="743"/>
        <end position="963"/>
    </location>
</feature>
<keyword evidence="1" id="KW-0175">Coiled coil</keyword>
<feature type="compositionally biased region" description="Basic and acidic residues" evidence="2">
    <location>
        <begin position="1008"/>
        <end position="1025"/>
    </location>
</feature>
<protein>
    <recommendedName>
        <fullName evidence="5">Hamartin</fullName>
    </recommendedName>
</protein>
<evidence type="ECO:0000256" key="1">
    <source>
        <dbReference type="SAM" id="Coils"/>
    </source>
</evidence>
<evidence type="ECO:0000256" key="2">
    <source>
        <dbReference type="SAM" id="MobiDB-lite"/>
    </source>
</evidence>
<feature type="compositionally biased region" description="Acidic residues" evidence="2">
    <location>
        <begin position="259"/>
        <end position="278"/>
    </location>
</feature>
<dbReference type="Pfam" id="PF04388">
    <property type="entry name" value="Hamartin"/>
    <property type="match status" value="1"/>
</dbReference>
<sequence length="1072" mass="120733">MESTTVKLHDELVRIHRASANDVTFEIKFVECLRLLLPCLVTIDVHKYWFGYYGNPALNSAGQPNGLVRASRKFILAVMLQEDDVGGPTDEDGKQQKGVYSQISDTYCRWILEIHLGISEWLEHISSHDGIKSQERRRFIRMNSKDLLIQLGQKKTKMFLTILNEKVIVKEWRIEALALLSLFVSQQPPYLFTIQETPLLESLYNCLLNDISATALTIASNTLAMTIPHICNILPEKLPMLFSIYGRLACWHIFEDEERDDGNDGDGDEEDVAEDTEQEKEGREGGESEQDVKGEMVVGKELSEHWGWDKLGHYFNLEDDDRKPSITPLFTFLYGLFPANLISFLKKPSKYLAKANFTLPFNDFWDEYEIVAVSKPIFELHVLNPGLISNTVEDELNDSNRWSLLGSATDIASQCLSYYNQGLGISPEHQPPEFKLPFSESPSVSNGHSYLYSDFDADGIDPKDDTNHATNRDDKDTPVDLLDKSVISESSVYNNFGKISHFADEGDIEKRQVVAPSTQAMDDLLSQHTRLFTKDQQKAPTPPPLGHRHSIATISEQEPPNTDDGHNNSSHGSYDSAAVAAAAATARNASSSSRLRTRSGTLSSPGFFPVASNNGRSPNNSQVSTPGGDGSGGSVDGGDTGGSNQTSPRTSLASGQPPQLNALDTQLSIAAGESRSSSITTGIEKPQDGSYGELKGIVSFYQRELLLLKNELDFVSFIEQHSQYRFKKMREKLSRKVVNDESVRHLVTVNSDLKKRLEQLRAELSQSQRNTKTYRKERQKYENEIIKKSKEFRQNALDLKQEKEELERELEGCKKEKSELSEKMTSQEVRISKLELCLAEAQSQAELVAAYKQNLKQNEEKLQETQHQLQETNSRTIEDVTKSHLEEQIASLRLENESLEAELTQQKTRYQSIIDDLNHELSEREARPHKAQTDILEMLEKYKQSSEKEYAKLQAAHEDVSQRYVEMKTLYRKHVIGEEEQQNRSLLGTDSSTSNVIAEPETSLLGFEMHDPAGEDSQHPHDSKKLGVKGPTYSRKHRPRGRTTVRSGNRSGTSTSTSRSKSRTSAYRGVHM</sequence>
<organism evidence="3 4">
    <name type="scientific">Trichomonascus ciferrii</name>
    <dbReference type="NCBI Taxonomy" id="44093"/>
    <lineage>
        <taxon>Eukaryota</taxon>
        <taxon>Fungi</taxon>
        <taxon>Dikarya</taxon>
        <taxon>Ascomycota</taxon>
        <taxon>Saccharomycotina</taxon>
        <taxon>Dipodascomycetes</taxon>
        <taxon>Dipodascales</taxon>
        <taxon>Trichomonascaceae</taxon>
        <taxon>Trichomonascus</taxon>
        <taxon>Trichomonascus ciferrii complex</taxon>
    </lineage>
</organism>
<proteinExistence type="predicted"/>
<gene>
    <name evidence="3" type="ORF">TRICI_000961</name>
</gene>
<accession>A0A642V9M9</accession>
<name>A0A642V9M9_9ASCO</name>
<dbReference type="EMBL" id="SWFS01000078">
    <property type="protein sequence ID" value="KAA8916842.1"/>
    <property type="molecule type" value="Genomic_DNA"/>
</dbReference>
<evidence type="ECO:0000313" key="4">
    <source>
        <dbReference type="Proteomes" id="UP000761534"/>
    </source>
</evidence>
<feature type="region of interest" description="Disordered" evidence="2">
    <location>
        <begin position="259"/>
        <end position="294"/>
    </location>
</feature>
<keyword evidence="4" id="KW-1185">Reference proteome</keyword>
<evidence type="ECO:0008006" key="5">
    <source>
        <dbReference type="Google" id="ProtNLM"/>
    </source>
</evidence>
<feature type="region of interest" description="Disordered" evidence="2">
    <location>
        <begin position="555"/>
        <end position="659"/>
    </location>
</feature>
<feature type="compositionally biased region" description="Polar residues" evidence="2">
    <location>
        <begin position="611"/>
        <end position="625"/>
    </location>
</feature>
<feature type="compositionally biased region" description="Low complexity" evidence="2">
    <location>
        <begin position="576"/>
        <end position="604"/>
    </location>
</feature>
<dbReference type="PANTHER" id="PTHR15154">
    <property type="entry name" value="HAMARTIN"/>
    <property type="match status" value="1"/>
</dbReference>
<dbReference type="Proteomes" id="UP000761534">
    <property type="component" value="Unassembled WGS sequence"/>
</dbReference>
<dbReference type="GO" id="GO:0033596">
    <property type="term" value="C:TSC1-TSC2 complex"/>
    <property type="evidence" value="ECO:0007669"/>
    <property type="project" value="TreeGrafter"/>
</dbReference>
<dbReference type="VEuPathDB" id="FungiDB:TRICI_000961"/>